<dbReference type="Gene3D" id="3.30.1330.10">
    <property type="entry name" value="PurM-like, N-terminal domain"/>
    <property type="match status" value="1"/>
</dbReference>
<dbReference type="PIRSF" id="PIRSF005303">
    <property type="entry name" value="Thiam_monoph_kin"/>
    <property type="match status" value="1"/>
</dbReference>
<feature type="binding site" evidence="2">
    <location>
        <position position="77"/>
    </location>
    <ligand>
        <name>Mg(2+)</name>
        <dbReference type="ChEBI" id="CHEBI:18420"/>
        <label>2</label>
    </ligand>
</feature>
<evidence type="ECO:0000313" key="5">
    <source>
        <dbReference type="EMBL" id="CAH0532909.1"/>
    </source>
</evidence>
<comment type="pathway">
    <text evidence="2">Cofactor biosynthesis; thiamine diphosphate biosynthesis; thiamine diphosphate from thiamine phosphate: step 1/1.</text>
</comment>
<dbReference type="InterPro" id="IPR006283">
    <property type="entry name" value="ThiL-like"/>
</dbReference>
<evidence type="ECO:0000256" key="2">
    <source>
        <dbReference type="HAMAP-Rule" id="MF_02128"/>
    </source>
</evidence>
<keyword evidence="2" id="KW-0460">Magnesium</keyword>
<feature type="binding site" evidence="2">
    <location>
        <begin position="123"/>
        <end position="124"/>
    </location>
    <ligand>
        <name>ATP</name>
        <dbReference type="ChEBI" id="CHEBI:30616"/>
    </ligand>
</feature>
<feature type="domain" description="PurM-like N-terminal" evidence="3">
    <location>
        <begin position="30"/>
        <end position="138"/>
    </location>
</feature>
<feature type="binding site" evidence="2">
    <location>
        <position position="148"/>
    </location>
    <ligand>
        <name>ATP</name>
        <dbReference type="ChEBI" id="CHEBI:30616"/>
    </ligand>
</feature>
<feature type="binding site" evidence="2">
    <location>
        <position position="49"/>
    </location>
    <ligand>
        <name>Mg(2+)</name>
        <dbReference type="ChEBI" id="CHEBI:18420"/>
        <label>1</label>
    </ligand>
</feature>
<keyword evidence="2 5" id="KW-0418">Kinase</keyword>
<protein>
    <recommendedName>
        <fullName evidence="2">Thiamine-monophosphate kinase</fullName>
        <shortName evidence="2">TMP kinase</shortName>
        <shortName evidence="2">Thiamine-phosphate kinase</shortName>
        <ecNumber evidence="2">2.7.4.16</ecNumber>
    </recommendedName>
</protein>
<dbReference type="Gene3D" id="3.90.650.10">
    <property type="entry name" value="PurM-like C-terminal domain"/>
    <property type="match status" value="1"/>
</dbReference>
<dbReference type="CDD" id="cd02194">
    <property type="entry name" value="ThiL"/>
    <property type="match status" value="1"/>
</dbReference>
<evidence type="ECO:0000313" key="6">
    <source>
        <dbReference type="Proteomes" id="UP000838672"/>
    </source>
</evidence>
<dbReference type="RefSeq" id="WP_237465034.1">
    <property type="nucleotide sequence ID" value="NZ_CAKLDI010000001.1"/>
</dbReference>
<feature type="binding site" evidence="2">
    <location>
        <position position="77"/>
    </location>
    <ligand>
        <name>Mg(2+)</name>
        <dbReference type="ChEBI" id="CHEBI:18420"/>
        <label>3</label>
    </ligand>
</feature>
<feature type="binding site" evidence="2">
    <location>
        <position position="32"/>
    </location>
    <ligand>
        <name>Mg(2+)</name>
        <dbReference type="ChEBI" id="CHEBI:18420"/>
        <label>3</label>
    </ligand>
</feature>
<feature type="binding site" evidence="2">
    <location>
        <position position="263"/>
    </location>
    <ligand>
        <name>substrate</name>
    </ligand>
</feature>
<sequence length="333" mass="35717">MAAREFDIIQRYFTQPAQAIDDPSVLCAIGDDCAMVQVPIGEALLVSTDTCVAGTHFLPEAPARWVAHKLLASNISDLCAMGAKPRWISLALTLPEINETWLAEFSQGFFALAAKHQLSLIGGDTTQGPLSATVTIHGSAPADRVLKRSGAIEGDFIYVTGTLGDAAAGLAKILQQRDFGAQNAYFVEQHYLSSPAPDFACAIAPYAHSGVDISDGLYADLGHICQQSQLAAVLQLDLLPLSAPLIDAYGLVQAQQLAINSGEEYELCFTADAAHHETLMQLAQTHGVQLTMVGQMKALAQMEVPGHRSAAQCIQLYQQGQPLLLENQSFEHF</sequence>
<comment type="function">
    <text evidence="2">Catalyzes the ATP-dependent phosphorylation of thiamine-monophosphate (TMP) to form thiamine-pyrophosphate (TPP), the active form of vitamin B1.</text>
</comment>
<evidence type="ECO:0000259" key="3">
    <source>
        <dbReference type="Pfam" id="PF00586"/>
    </source>
</evidence>
<feature type="binding site" evidence="2">
    <location>
        <position position="49"/>
    </location>
    <ligand>
        <name>Mg(2+)</name>
        <dbReference type="ChEBI" id="CHEBI:18420"/>
        <label>2</label>
    </ligand>
</feature>
<dbReference type="SUPFAM" id="SSF56042">
    <property type="entry name" value="PurM C-terminal domain-like"/>
    <property type="match status" value="1"/>
</dbReference>
<dbReference type="PANTHER" id="PTHR30270">
    <property type="entry name" value="THIAMINE-MONOPHOSPHATE KINASE"/>
    <property type="match status" value="1"/>
</dbReference>
<proteinExistence type="inferred from homology"/>
<keyword evidence="2" id="KW-0479">Metal-binding</keyword>
<feature type="binding site" evidence="2">
    <location>
        <position position="212"/>
    </location>
    <ligand>
        <name>Mg(2+)</name>
        <dbReference type="ChEBI" id="CHEBI:18420"/>
        <label>3</label>
    </ligand>
</feature>
<comment type="catalytic activity">
    <reaction evidence="2">
        <text>thiamine phosphate + ATP = thiamine diphosphate + ADP</text>
        <dbReference type="Rhea" id="RHEA:15913"/>
        <dbReference type="ChEBI" id="CHEBI:30616"/>
        <dbReference type="ChEBI" id="CHEBI:37575"/>
        <dbReference type="ChEBI" id="CHEBI:58937"/>
        <dbReference type="ChEBI" id="CHEBI:456216"/>
        <dbReference type="EC" id="2.7.4.16"/>
    </reaction>
</comment>
<comment type="miscellaneous">
    <text evidence="2">Reaction mechanism of ThiL seems to utilize a direct, inline transfer of the gamma-phosphate of ATP to TMP rather than a phosphorylated enzyme intermediate.</text>
</comment>
<feature type="binding site" evidence="2">
    <location>
        <position position="330"/>
    </location>
    <ligand>
        <name>substrate</name>
    </ligand>
</feature>
<dbReference type="InterPro" id="IPR016188">
    <property type="entry name" value="PurM-like_N"/>
</dbReference>
<dbReference type="EMBL" id="CAKLDI010000001">
    <property type="protein sequence ID" value="CAH0532909.1"/>
    <property type="molecule type" value="Genomic_DNA"/>
</dbReference>
<dbReference type="HAMAP" id="MF_02128">
    <property type="entry name" value="TMP_kinase"/>
    <property type="match status" value="1"/>
</dbReference>
<keyword evidence="1 2" id="KW-0784">Thiamine biosynthesis</keyword>
<comment type="caution">
    <text evidence="5">The sequence shown here is derived from an EMBL/GenBank/DDBJ whole genome shotgun (WGS) entry which is preliminary data.</text>
</comment>
<feature type="binding site" evidence="2">
    <location>
        <position position="124"/>
    </location>
    <ligand>
        <name>Mg(2+)</name>
        <dbReference type="ChEBI" id="CHEBI:18420"/>
        <label>1</label>
    </ligand>
</feature>
<organism evidence="5 6">
    <name type="scientific">Vibrio stylophorae</name>
    <dbReference type="NCBI Taxonomy" id="659351"/>
    <lineage>
        <taxon>Bacteria</taxon>
        <taxon>Pseudomonadati</taxon>
        <taxon>Pseudomonadota</taxon>
        <taxon>Gammaproteobacteria</taxon>
        <taxon>Vibrionales</taxon>
        <taxon>Vibrionaceae</taxon>
        <taxon>Vibrio</taxon>
    </lineage>
</organism>
<dbReference type="GO" id="GO:0009030">
    <property type="term" value="F:thiamine-phosphate kinase activity"/>
    <property type="evidence" value="ECO:0007669"/>
    <property type="project" value="UniProtKB-EC"/>
</dbReference>
<dbReference type="Proteomes" id="UP000838672">
    <property type="component" value="Unassembled WGS sequence"/>
</dbReference>
<keyword evidence="2" id="KW-0067">ATP-binding</keyword>
<reference evidence="5" key="1">
    <citation type="submission" date="2021-11" db="EMBL/GenBank/DDBJ databases">
        <authorList>
            <person name="Rodrigo-Torres L."/>
            <person name="Arahal R. D."/>
            <person name="Lucena T."/>
        </authorList>
    </citation>
    <scope>NUCLEOTIDE SEQUENCE</scope>
    <source>
        <strain evidence="5">CECT 7929</strain>
    </source>
</reference>
<dbReference type="Pfam" id="PF02769">
    <property type="entry name" value="AIRS_C"/>
    <property type="match status" value="1"/>
</dbReference>
<keyword evidence="6" id="KW-1185">Reference proteome</keyword>
<name>A0ABM8ZS12_9VIBR</name>
<dbReference type="Pfam" id="PF00586">
    <property type="entry name" value="AIRS"/>
    <property type="match status" value="1"/>
</dbReference>
<evidence type="ECO:0000256" key="1">
    <source>
        <dbReference type="ARBA" id="ARBA00022977"/>
    </source>
</evidence>
<comment type="similarity">
    <text evidence="2">Belongs to the thiamine-monophosphate kinase family.</text>
</comment>
<comment type="caution">
    <text evidence="2">Lacks conserved residue(s) required for the propagation of feature annotation.</text>
</comment>
<feature type="domain" description="PurM-like C-terminal" evidence="4">
    <location>
        <begin position="153"/>
        <end position="298"/>
    </location>
</feature>
<feature type="binding site" evidence="2">
    <location>
        <position position="47"/>
    </location>
    <ligand>
        <name>Mg(2+)</name>
        <dbReference type="ChEBI" id="CHEBI:18420"/>
        <label>4</label>
    </ligand>
</feature>
<dbReference type="NCBIfam" id="TIGR01379">
    <property type="entry name" value="thiL"/>
    <property type="match status" value="1"/>
</dbReference>
<dbReference type="EC" id="2.7.4.16" evidence="2"/>
<keyword evidence="2" id="KW-0547">Nucleotide-binding</keyword>
<feature type="binding site" evidence="2">
    <location>
        <position position="214"/>
    </location>
    <ligand>
        <name>ATP</name>
        <dbReference type="ChEBI" id="CHEBI:30616"/>
    </ligand>
</feature>
<dbReference type="InterPro" id="IPR010918">
    <property type="entry name" value="PurM-like_C_dom"/>
</dbReference>
<feature type="binding site" evidence="2">
    <location>
        <position position="215"/>
    </location>
    <ligand>
        <name>Mg(2+)</name>
        <dbReference type="ChEBI" id="CHEBI:18420"/>
        <label>5</label>
    </ligand>
</feature>
<keyword evidence="2 5" id="KW-0808">Transferase</keyword>
<dbReference type="InterPro" id="IPR036676">
    <property type="entry name" value="PurM-like_C_sf"/>
</dbReference>
<dbReference type="PANTHER" id="PTHR30270:SF0">
    <property type="entry name" value="THIAMINE-MONOPHOSPHATE KINASE"/>
    <property type="match status" value="1"/>
</dbReference>
<dbReference type="SUPFAM" id="SSF55326">
    <property type="entry name" value="PurM N-terminal domain-like"/>
    <property type="match status" value="1"/>
</dbReference>
<feature type="binding site" evidence="2">
    <location>
        <position position="56"/>
    </location>
    <ligand>
        <name>substrate</name>
    </ligand>
</feature>
<evidence type="ECO:0000259" key="4">
    <source>
        <dbReference type="Pfam" id="PF02769"/>
    </source>
</evidence>
<dbReference type="InterPro" id="IPR036921">
    <property type="entry name" value="PurM-like_N_sf"/>
</dbReference>
<accession>A0ABM8ZS12</accession>
<gene>
    <name evidence="2 5" type="primary">thiL</name>
    <name evidence="5" type="ORF">VST7929_00757</name>
</gene>
<feature type="binding site" evidence="2">
    <location>
        <position position="77"/>
    </location>
    <ligand>
        <name>Mg(2+)</name>
        <dbReference type="ChEBI" id="CHEBI:18420"/>
        <label>4</label>
    </ligand>
</feature>
<feature type="binding site" evidence="2">
    <location>
        <position position="32"/>
    </location>
    <ligand>
        <name>Mg(2+)</name>
        <dbReference type="ChEBI" id="CHEBI:18420"/>
        <label>4</label>
    </ligand>
</feature>
<feature type="binding site" evidence="2">
    <location>
        <position position="48"/>
    </location>
    <ligand>
        <name>Mg(2+)</name>
        <dbReference type="ChEBI" id="CHEBI:18420"/>
        <label>1</label>
    </ligand>
</feature>